<protein>
    <submittedName>
        <fullName evidence="5">GntR family transcriptional regulator</fullName>
    </submittedName>
</protein>
<evidence type="ECO:0000313" key="5">
    <source>
        <dbReference type="EMBL" id="QAT63102.1"/>
    </source>
</evidence>
<accession>A0A410QG77</accession>
<dbReference type="KEGG" id="spoa:EQM13_16770"/>
<dbReference type="Pfam" id="PF00392">
    <property type="entry name" value="GntR"/>
    <property type="match status" value="1"/>
</dbReference>
<dbReference type="SUPFAM" id="SSF48008">
    <property type="entry name" value="GntR ligand-binding domain-like"/>
    <property type="match status" value="1"/>
</dbReference>
<dbReference type="AlphaFoldDB" id="A0A410QG77"/>
<dbReference type="PANTHER" id="PTHR43537:SF24">
    <property type="entry name" value="GLUCONATE OPERON TRANSCRIPTIONAL REPRESSOR"/>
    <property type="match status" value="1"/>
</dbReference>
<dbReference type="Gene3D" id="1.20.120.530">
    <property type="entry name" value="GntR ligand-binding domain-like"/>
    <property type="match status" value="1"/>
</dbReference>
<gene>
    <name evidence="5" type="ORF">EQM13_16770</name>
</gene>
<dbReference type="InterPro" id="IPR036388">
    <property type="entry name" value="WH-like_DNA-bd_sf"/>
</dbReference>
<dbReference type="InterPro" id="IPR008920">
    <property type="entry name" value="TF_FadR/GntR_C"/>
</dbReference>
<sequence length="218" mass="25741">MNIYKTLKDYVYEYISEEIRNNNIKPREKINESNICQTLNVSRTPVREALIELASDGILERHPRRGFIVKEVPLEKIREIYKILGVLEGLAGRLSVDNLTEKDIINMEKIVEEIDEAIQNESFEDYYKLQMKFHSIFISASENSELIRIIDTLKKSLIKQEYNIKGSDKEVNNILKETNSQHKKIIELFKNRDKEGIDNYLRNIHWNLSYAKFDSVWD</sequence>
<dbReference type="SUPFAM" id="SSF46785">
    <property type="entry name" value="Winged helix' DNA-binding domain"/>
    <property type="match status" value="1"/>
</dbReference>
<dbReference type="CDD" id="cd07377">
    <property type="entry name" value="WHTH_GntR"/>
    <property type="match status" value="1"/>
</dbReference>
<dbReference type="Gene3D" id="1.10.10.10">
    <property type="entry name" value="Winged helix-like DNA-binding domain superfamily/Winged helix DNA-binding domain"/>
    <property type="match status" value="1"/>
</dbReference>
<dbReference type="EMBL" id="CP035282">
    <property type="protein sequence ID" value="QAT63102.1"/>
    <property type="molecule type" value="Genomic_DNA"/>
</dbReference>
<evidence type="ECO:0000313" key="6">
    <source>
        <dbReference type="Proteomes" id="UP000287969"/>
    </source>
</evidence>
<evidence type="ECO:0000256" key="3">
    <source>
        <dbReference type="ARBA" id="ARBA00023163"/>
    </source>
</evidence>
<organism evidence="5 6">
    <name type="scientific">Acidilutibacter cellobiosedens</name>
    <dbReference type="NCBI Taxonomy" id="2507161"/>
    <lineage>
        <taxon>Bacteria</taxon>
        <taxon>Bacillati</taxon>
        <taxon>Bacillota</taxon>
        <taxon>Tissierellia</taxon>
        <taxon>Tissierellales</taxon>
        <taxon>Acidilutibacteraceae</taxon>
        <taxon>Acidilutibacter</taxon>
    </lineage>
</organism>
<dbReference type="Pfam" id="PF07729">
    <property type="entry name" value="FCD"/>
    <property type="match status" value="1"/>
</dbReference>
<dbReference type="PROSITE" id="PS50949">
    <property type="entry name" value="HTH_GNTR"/>
    <property type="match status" value="1"/>
</dbReference>
<dbReference type="Proteomes" id="UP000287969">
    <property type="component" value="Chromosome"/>
</dbReference>
<evidence type="ECO:0000259" key="4">
    <source>
        <dbReference type="PROSITE" id="PS50949"/>
    </source>
</evidence>
<reference evidence="6" key="1">
    <citation type="submission" date="2019-01" db="EMBL/GenBank/DDBJ databases">
        <title>Draft genomes of a novel of Sporanaerobacter strains.</title>
        <authorList>
            <person name="Ma S."/>
        </authorList>
    </citation>
    <scope>NUCLEOTIDE SEQUENCE [LARGE SCALE GENOMIC DNA]</scope>
    <source>
        <strain evidence="6">NJN-17</strain>
    </source>
</reference>
<dbReference type="SMART" id="SM00895">
    <property type="entry name" value="FCD"/>
    <property type="match status" value="1"/>
</dbReference>
<proteinExistence type="predicted"/>
<dbReference type="InterPro" id="IPR011711">
    <property type="entry name" value="GntR_C"/>
</dbReference>
<keyword evidence="3" id="KW-0804">Transcription</keyword>
<dbReference type="GO" id="GO:0003700">
    <property type="term" value="F:DNA-binding transcription factor activity"/>
    <property type="evidence" value="ECO:0007669"/>
    <property type="project" value="InterPro"/>
</dbReference>
<dbReference type="SMART" id="SM00345">
    <property type="entry name" value="HTH_GNTR"/>
    <property type="match status" value="1"/>
</dbReference>
<dbReference type="InterPro" id="IPR036390">
    <property type="entry name" value="WH_DNA-bd_sf"/>
</dbReference>
<dbReference type="RefSeq" id="WP_071139331.1">
    <property type="nucleotide sequence ID" value="NZ_CP035282.1"/>
</dbReference>
<dbReference type="GO" id="GO:0003677">
    <property type="term" value="F:DNA binding"/>
    <property type="evidence" value="ECO:0007669"/>
    <property type="project" value="UniProtKB-KW"/>
</dbReference>
<dbReference type="OrthoDB" id="9781630at2"/>
<keyword evidence="1" id="KW-0805">Transcription regulation</keyword>
<feature type="domain" description="HTH gntR-type" evidence="4">
    <location>
        <begin position="5"/>
        <end position="72"/>
    </location>
</feature>
<keyword evidence="2" id="KW-0238">DNA-binding</keyword>
<dbReference type="InterPro" id="IPR000524">
    <property type="entry name" value="Tscrpt_reg_HTH_GntR"/>
</dbReference>
<dbReference type="PANTHER" id="PTHR43537">
    <property type="entry name" value="TRANSCRIPTIONAL REGULATOR, GNTR FAMILY"/>
    <property type="match status" value="1"/>
</dbReference>
<evidence type="ECO:0000256" key="2">
    <source>
        <dbReference type="ARBA" id="ARBA00023125"/>
    </source>
</evidence>
<name>A0A410QG77_9FIRM</name>
<keyword evidence="6" id="KW-1185">Reference proteome</keyword>
<evidence type="ECO:0000256" key="1">
    <source>
        <dbReference type="ARBA" id="ARBA00023015"/>
    </source>
</evidence>